<comment type="caution">
    <text evidence="3">The sequence shown here is derived from an EMBL/GenBank/DDBJ whole genome shotgun (WGS) entry which is preliminary data.</text>
</comment>
<feature type="chain" id="PRO_5043565044" description="Protein kinase domain-containing protein" evidence="1">
    <location>
        <begin position="18"/>
        <end position="177"/>
    </location>
</feature>
<dbReference type="PROSITE" id="PS50011">
    <property type="entry name" value="PROTEIN_KINASE_DOM"/>
    <property type="match status" value="1"/>
</dbReference>
<evidence type="ECO:0000313" key="4">
    <source>
        <dbReference type="Proteomes" id="UP001457282"/>
    </source>
</evidence>
<dbReference type="InterPro" id="IPR011009">
    <property type="entry name" value="Kinase-like_dom_sf"/>
</dbReference>
<feature type="domain" description="Protein kinase" evidence="2">
    <location>
        <begin position="1"/>
        <end position="176"/>
    </location>
</feature>
<proteinExistence type="predicted"/>
<keyword evidence="1" id="KW-0732">Signal</keyword>
<evidence type="ECO:0000256" key="1">
    <source>
        <dbReference type="SAM" id="SignalP"/>
    </source>
</evidence>
<dbReference type="InterPro" id="IPR001245">
    <property type="entry name" value="Ser-Thr/Tyr_kinase_cat_dom"/>
</dbReference>
<sequence>MGVLVLKLILLFSLFHARVILFCSSMHLNHSLTGGNETDSSIGIRGSIGYAAPEYGMGSEVSTTGDVYSFGIILLEMFTGKRPTDHMFSDGLNLHNFVKTALPERIAEIADSLVIQEDITNVDNAPNRSSVRAQKMEECLTLIFGIGIACSAESPTNRKDINSVISELQSIKNILLG</sequence>
<dbReference type="Gene3D" id="1.10.510.10">
    <property type="entry name" value="Transferase(Phosphotransferase) domain 1"/>
    <property type="match status" value="1"/>
</dbReference>
<protein>
    <recommendedName>
        <fullName evidence="2">Protein kinase domain-containing protein</fullName>
    </recommendedName>
</protein>
<dbReference type="GO" id="GO:0004672">
    <property type="term" value="F:protein kinase activity"/>
    <property type="evidence" value="ECO:0007669"/>
    <property type="project" value="InterPro"/>
</dbReference>
<name>A0AAW1YPR6_RUBAR</name>
<feature type="signal peptide" evidence="1">
    <location>
        <begin position="1"/>
        <end position="17"/>
    </location>
</feature>
<dbReference type="InterPro" id="IPR051564">
    <property type="entry name" value="LRR_receptor-like_kinase"/>
</dbReference>
<evidence type="ECO:0000313" key="3">
    <source>
        <dbReference type="EMBL" id="KAK9950721.1"/>
    </source>
</evidence>
<dbReference type="PANTHER" id="PTHR48055">
    <property type="entry name" value="LEUCINE-RICH REPEAT RECEPTOR PROTEIN KINASE EMS1"/>
    <property type="match status" value="1"/>
</dbReference>
<gene>
    <name evidence="3" type="ORF">M0R45_006196</name>
</gene>
<evidence type="ECO:0000259" key="2">
    <source>
        <dbReference type="PROSITE" id="PS50011"/>
    </source>
</evidence>
<reference evidence="3 4" key="1">
    <citation type="journal article" date="2023" name="G3 (Bethesda)">
        <title>A chromosome-length genome assembly and annotation of blackberry (Rubus argutus, cv. 'Hillquist').</title>
        <authorList>
            <person name="Bruna T."/>
            <person name="Aryal R."/>
            <person name="Dudchenko O."/>
            <person name="Sargent D.J."/>
            <person name="Mead D."/>
            <person name="Buti M."/>
            <person name="Cavallini A."/>
            <person name="Hytonen T."/>
            <person name="Andres J."/>
            <person name="Pham M."/>
            <person name="Weisz D."/>
            <person name="Mascagni F."/>
            <person name="Usai G."/>
            <person name="Natali L."/>
            <person name="Bassil N."/>
            <person name="Fernandez G.E."/>
            <person name="Lomsadze A."/>
            <person name="Armour M."/>
            <person name="Olukolu B."/>
            <person name="Poorten T."/>
            <person name="Britton C."/>
            <person name="Davik J."/>
            <person name="Ashrafi H."/>
            <person name="Aiden E.L."/>
            <person name="Borodovsky M."/>
            <person name="Worthington M."/>
        </authorList>
    </citation>
    <scope>NUCLEOTIDE SEQUENCE [LARGE SCALE GENOMIC DNA]</scope>
    <source>
        <strain evidence="3">PI 553951</strain>
    </source>
</reference>
<accession>A0AAW1YPR6</accession>
<dbReference type="Proteomes" id="UP001457282">
    <property type="component" value="Unassembled WGS sequence"/>
</dbReference>
<dbReference type="SUPFAM" id="SSF56112">
    <property type="entry name" value="Protein kinase-like (PK-like)"/>
    <property type="match status" value="1"/>
</dbReference>
<dbReference type="GO" id="GO:0005524">
    <property type="term" value="F:ATP binding"/>
    <property type="evidence" value="ECO:0007669"/>
    <property type="project" value="InterPro"/>
</dbReference>
<dbReference type="InterPro" id="IPR000719">
    <property type="entry name" value="Prot_kinase_dom"/>
</dbReference>
<dbReference type="GO" id="GO:0016020">
    <property type="term" value="C:membrane"/>
    <property type="evidence" value="ECO:0007669"/>
    <property type="project" value="TreeGrafter"/>
</dbReference>
<keyword evidence="4" id="KW-1185">Reference proteome</keyword>
<dbReference type="EMBL" id="JBEDUW010000001">
    <property type="protein sequence ID" value="KAK9950721.1"/>
    <property type="molecule type" value="Genomic_DNA"/>
</dbReference>
<dbReference type="PANTHER" id="PTHR48055:SF55">
    <property type="entry name" value="PROTEIN KINASE DOMAIN-CONTAINING PROTEIN"/>
    <property type="match status" value="1"/>
</dbReference>
<dbReference type="Pfam" id="PF07714">
    <property type="entry name" value="PK_Tyr_Ser-Thr"/>
    <property type="match status" value="1"/>
</dbReference>
<dbReference type="AlphaFoldDB" id="A0AAW1YPR6"/>
<organism evidence="3 4">
    <name type="scientific">Rubus argutus</name>
    <name type="common">Southern blackberry</name>
    <dbReference type="NCBI Taxonomy" id="59490"/>
    <lineage>
        <taxon>Eukaryota</taxon>
        <taxon>Viridiplantae</taxon>
        <taxon>Streptophyta</taxon>
        <taxon>Embryophyta</taxon>
        <taxon>Tracheophyta</taxon>
        <taxon>Spermatophyta</taxon>
        <taxon>Magnoliopsida</taxon>
        <taxon>eudicotyledons</taxon>
        <taxon>Gunneridae</taxon>
        <taxon>Pentapetalae</taxon>
        <taxon>rosids</taxon>
        <taxon>fabids</taxon>
        <taxon>Rosales</taxon>
        <taxon>Rosaceae</taxon>
        <taxon>Rosoideae</taxon>
        <taxon>Rosoideae incertae sedis</taxon>
        <taxon>Rubus</taxon>
    </lineage>
</organism>